<organism evidence="7 8">
    <name type="scientific">Halovenus carboxidivorans</name>
    <dbReference type="NCBI Taxonomy" id="2692199"/>
    <lineage>
        <taxon>Archaea</taxon>
        <taxon>Methanobacteriati</taxon>
        <taxon>Methanobacteriota</taxon>
        <taxon>Stenosarchaea group</taxon>
        <taxon>Halobacteria</taxon>
        <taxon>Halobacteriales</taxon>
        <taxon>Haloarculaceae</taxon>
        <taxon>Halovenus</taxon>
    </lineage>
</organism>
<dbReference type="Proteomes" id="UP000466535">
    <property type="component" value="Unassembled WGS sequence"/>
</dbReference>
<sequence length="444" mass="48205">MESTGDEHAAQTGRPVAVRNCRVEAPPTRDLLAAIETPRLVWTDRSERIVAGGAAATVTADGSERFETVRQQATALFETVSVDSPEAARPRLYGGFAFTDAHTDPGGDATWAGFPGAQFVLPAIQVVEADPGAWLTTAATGADATQRAETRLDHWRDRLEELPAVESTGPPGISEKTYAPPRADWQREIQEATARIEQGHLQKVVLAQALTARLSEPVTPSDVLVRLGESYPDCFQFLFEPETGGSFFGATPERLVSVDGTTVETEALAGSIGRGETTEEDEWLASQLRDSDKNTHEHDIVVETILDQLAPFADDITTGARQIRKLANVQHLQTPIRADLGEEYHVLDLVEALHPTPAVGGLPPERALETIRETEVFDRGWYAAPVGWFDADGDGTFSVAIRSAVACERQATLFAGAGIVADSDPDQEYDELQLKYRPILDELV</sequence>
<dbReference type="AlphaFoldDB" id="A0A6B0T0I9"/>
<keyword evidence="8" id="KW-1185">Reference proteome</keyword>
<dbReference type="Pfam" id="PF00425">
    <property type="entry name" value="Chorismate_bind"/>
    <property type="match status" value="1"/>
</dbReference>
<evidence type="ECO:0000256" key="5">
    <source>
        <dbReference type="ARBA" id="ARBA00041564"/>
    </source>
</evidence>
<evidence type="ECO:0000256" key="4">
    <source>
        <dbReference type="ARBA" id="ARBA00023235"/>
    </source>
</evidence>
<dbReference type="GO" id="GO:0008909">
    <property type="term" value="F:isochorismate synthase activity"/>
    <property type="evidence" value="ECO:0007669"/>
    <property type="project" value="UniProtKB-EC"/>
</dbReference>
<dbReference type="InterPro" id="IPR005801">
    <property type="entry name" value="ADC_synthase"/>
</dbReference>
<dbReference type="UniPathway" id="UPA00035">
    <property type="reaction ID" value="UER00040"/>
</dbReference>
<evidence type="ECO:0000259" key="6">
    <source>
        <dbReference type="Pfam" id="PF00425"/>
    </source>
</evidence>
<dbReference type="EC" id="5.4.4.2" evidence="3"/>
<dbReference type="PANTHER" id="PTHR42839:SF2">
    <property type="entry name" value="ISOCHORISMATE SYNTHASE ENTC"/>
    <property type="match status" value="1"/>
</dbReference>
<accession>A0A6B0T0I9</accession>
<dbReference type="PANTHER" id="PTHR42839">
    <property type="entry name" value="ISOCHORISMATE SYNTHASE ENTC"/>
    <property type="match status" value="1"/>
</dbReference>
<evidence type="ECO:0000256" key="3">
    <source>
        <dbReference type="ARBA" id="ARBA00012824"/>
    </source>
</evidence>
<comment type="caution">
    <text evidence="7">The sequence shown here is derived from an EMBL/GenBank/DDBJ whole genome shotgun (WGS) entry which is preliminary data.</text>
</comment>
<dbReference type="EMBL" id="WUUT01000002">
    <property type="protein sequence ID" value="MXR51345.1"/>
    <property type="molecule type" value="Genomic_DNA"/>
</dbReference>
<evidence type="ECO:0000256" key="1">
    <source>
        <dbReference type="ARBA" id="ARBA00000799"/>
    </source>
</evidence>
<gene>
    <name evidence="7" type="ORF">GRX03_06960</name>
</gene>
<reference evidence="7 8" key="1">
    <citation type="submission" date="2019-12" db="EMBL/GenBank/DDBJ databases">
        <title>Isolation and characterization of three novel carbon monoxide-oxidizing members of Halobacteria from salione crusts and soils.</title>
        <authorList>
            <person name="Myers M.R."/>
            <person name="King G.M."/>
        </authorList>
    </citation>
    <scope>NUCLEOTIDE SEQUENCE [LARGE SCALE GENOMIC DNA]</scope>
    <source>
        <strain evidence="7 8">WSH3</strain>
    </source>
</reference>
<name>A0A6B0T0I9_9EURY</name>
<evidence type="ECO:0000313" key="7">
    <source>
        <dbReference type="EMBL" id="MXR51345.1"/>
    </source>
</evidence>
<dbReference type="InterPro" id="IPR015890">
    <property type="entry name" value="Chorismate_C"/>
</dbReference>
<evidence type="ECO:0000256" key="2">
    <source>
        <dbReference type="ARBA" id="ARBA00005297"/>
    </source>
</evidence>
<proteinExistence type="inferred from homology"/>
<dbReference type="Gene3D" id="3.60.120.10">
    <property type="entry name" value="Anthranilate synthase"/>
    <property type="match status" value="1"/>
</dbReference>
<dbReference type="GO" id="GO:0000162">
    <property type="term" value="P:L-tryptophan biosynthetic process"/>
    <property type="evidence" value="ECO:0007669"/>
    <property type="project" value="UniProtKB-UniPathway"/>
</dbReference>
<dbReference type="SUPFAM" id="SSF56322">
    <property type="entry name" value="ADC synthase"/>
    <property type="match status" value="1"/>
</dbReference>
<evidence type="ECO:0000313" key="8">
    <source>
        <dbReference type="Proteomes" id="UP000466535"/>
    </source>
</evidence>
<comment type="similarity">
    <text evidence="2">Belongs to the isochorismate synthase family.</text>
</comment>
<dbReference type="OrthoDB" id="195185at2157"/>
<dbReference type="InterPro" id="IPR004561">
    <property type="entry name" value="IsoChor_synthase"/>
</dbReference>
<protein>
    <recommendedName>
        <fullName evidence="3">isochorismate synthase</fullName>
        <ecNumber evidence="3">5.4.4.2</ecNumber>
    </recommendedName>
    <alternativeName>
        <fullName evidence="5">Isochorismate mutase</fullName>
    </alternativeName>
</protein>
<feature type="domain" description="Chorismate-utilising enzyme C-terminal" evidence="6">
    <location>
        <begin position="182"/>
        <end position="435"/>
    </location>
</feature>
<dbReference type="RefSeq" id="WP_159763479.1">
    <property type="nucleotide sequence ID" value="NZ_WUUT01000002.1"/>
</dbReference>
<dbReference type="NCBIfam" id="TIGR00543">
    <property type="entry name" value="isochor_syn"/>
    <property type="match status" value="1"/>
</dbReference>
<comment type="catalytic activity">
    <reaction evidence="1">
        <text>chorismate = isochorismate</text>
        <dbReference type="Rhea" id="RHEA:18985"/>
        <dbReference type="ChEBI" id="CHEBI:29748"/>
        <dbReference type="ChEBI" id="CHEBI:29780"/>
        <dbReference type="EC" id="5.4.4.2"/>
    </reaction>
</comment>
<keyword evidence="4 7" id="KW-0413">Isomerase</keyword>